<dbReference type="InterPro" id="IPR000086">
    <property type="entry name" value="NUDIX_hydrolase_dom"/>
</dbReference>
<dbReference type="GO" id="GO:0046872">
    <property type="term" value="F:metal ion binding"/>
    <property type="evidence" value="ECO:0007669"/>
    <property type="project" value="UniProtKB-KW"/>
</dbReference>
<evidence type="ECO:0000313" key="6">
    <source>
        <dbReference type="EMBL" id="SVC28993.1"/>
    </source>
</evidence>
<keyword evidence="2" id="KW-0479">Metal-binding</keyword>
<keyword evidence="3" id="KW-0378">Hydrolase</keyword>
<evidence type="ECO:0000256" key="2">
    <source>
        <dbReference type="ARBA" id="ARBA00022723"/>
    </source>
</evidence>
<dbReference type="GO" id="GO:0019677">
    <property type="term" value="P:NAD+ catabolic process"/>
    <property type="evidence" value="ECO:0007669"/>
    <property type="project" value="TreeGrafter"/>
</dbReference>
<dbReference type="AlphaFoldDB" id="A0A382KZQ1"/>
<keyword evidence="4" id="KW-0460">Magnesium</keyword>
<dbReference type="SUPFAM" id="SSF55811">
    <property type="entry name" value="Nudix"/>
    <property type="match status" value="1"/>
</dbReference>
<comment type="cofactor">
    <cofactor evidence="1">
        <name>Mg(2+)</name>
        <dbReference type="ChEBI" id="CHEBI:18420"/>
    </cofactor>
</comment>
<accession>A0A382KZQ1</accession>
<dbReference type="PANTHER" id="PTHR42904">
    <property type="entry name" value="NUDIX HYDROLASE, NUDC SUBFAMILY"/>
    <property type="match status" value="1"/>
</dbReference>
<evidence type="ECO:0000256" key="3">
    <source>
        <dbReference type="ARBA" id="ARBA00022801"/>
    </source>
</evidence>
<dbReference type="Gene3D" id="3.90.79.10">
    <property type="entry name" value="Nucleoside Triphosphate Pyrophosphohydrolase"/>
    <property type="match status" value="1"/>
</dbReference>
<sequence>MDSFEYRFCPICSSPLSETIEGGMKRKSCQKEDCEYVHWNNPTPVLAAITHRNDEVILIQAIGWPKHWYSLVTGFHEPGETAEEGTLREVKEELGLNGEVKSLVGVYSFFQMNQVIIAYDVLVEEGEISLDLTELVDYKIVKMKDVRPWPSGTGQAIKDWLYQQGITNEELPFRKK</sequence>
<evidence type="ECO:0000256" key="1">
    <source>
        <dbReference type="ARBA" id="ARBA00001946"/>
    </source>
</evidence>
<name>A0A382KZQ1_9ZZZZ</name>
<feature type="domain" description="Nudix hydrolase" evidence="5">
    <location>
        <begin position="40"/>
        <end position="163"/>
    </location>
</feature>
<dbReference type="Pfam" id="PF00293">
    <property type="entry name" value="NUDIX"/>
    <property type="match status" value="1"/>
</dbReference>
<proteinExistence type="predicted"/>
<dbReference type="InterPro" id="IPR015797">
    <property type="entry name" value="NUDIX_hydrolase-like_dom_sf"/>
</dbReference>
<dbReference type="GO" id="GO:0035529">
    <property type="term" value="F:NADH pyrophosphatase activity"/>
    <property type="evidence" value="ECO:0007669"/>
    <property type="project" value="TreeGrafter"/>
</dbReference>
<dbReference type="InterPro" id="IPR050241">
    <property type="entry name" value="NAD-cap_RNA_hydrolase_NudC"/>
</dbReference>
<dbReference type="PANTHER" id="PTHR42904:SF12">
    <property type="entry name" value="ADP-RIBOSE PYROPHOSPHATASE-RELATED"/>
    <property type="match status" value="1"/>
</dbReference>
<evidence type="ECO:0000256" key="4">
    <source>
        <dbReference type="ARBA" id="ARBA00022842"/>
    </source>
</evidence>
<dbReference type="PROSITE" id="PS51462">
    <property type="entry name" value="NUDIX"/>
    <property type="match status" value="1"/>
</dbReference>
<protein>
    <recommendedName>
        <fullName evidence="5">Nudix hydrolase domain-containing protein</fullName>
    </recommendedName>
</protein>
<dbReference type="GO" id="GO:0005829">
    <property type="term" value="C:cytosol"/>
    <property type="evidence" value="ECO:0007669"/>
    <property type="project" value="TreeGrafter"/>
</dbReference>
<reference evidence="6" key="1">
    <citation type="submission" date="2018-05" db="EMBL/GenBank/DDBJ databases">
        <authorList>
            <person name="Lanie J.A."/>
            <person name="Ng W.-L."/>
            <person name="Kazmierczak K.M."/>
            <person name="Andrzejewski T.M."/>
            <person name="Davidsen T.M."/>
            <person name="Wayne K.J."/>
            <person name="Tettelin H."/>
            <person name="Glass J.I."/>
            <person name="Rusch D."/>
            <person name="Podicherti R."/>
            <person name="Tsui H.-C.T."/>
            <person name="Winkler M.E."/>
        </authorList>
    </citation>
    <scope>NUCLEOTIDE SEQUENCE</scope>
</reference>
<dbReference type="EMBL" id="UINC01083360">
    <property type="protein sequence ID" value="SVC28993.1"/>
    <property type="molecule type" value="Genomic_DNA"/>
</dbReference>
<gene>
    <name evidence="6" type="ORF">METZ01_LOCUS281847</name>
</gene>
<evidence type="ECO:0000259" key="5">
    <source>
        <dbReference type="PROSITE" id="PS51462"/>
    </source>
</evidence>
<dbReference type="GO" id="GO:0006742">
    <property type="term" value="P:NADP+ catabolic process"/>
    <property type="evidence" value="ECO:0007669"/>
    <property type="project" value="TreeGrafter"/>
</dbReference>
<organism evidence="6">
    <name type="scientific">marine metagenome</name>
    <dbReference type="NCBI Taxonomy" id="408172"/>
    <lineage>
        <taxon>unclassified sequences</taxon>
        <taxon>metagenomes</taxon>
        <taxon>ecological metagenomes</taxon>
    </lineage>
</organism>